<feature type="domain" description="Aldehyde oxidase/xanthine dehydrogenase a/b hammerhead" evidence="3">
    <location>
        <begin position="18"/>
        <end position="122"/>
    </location>
</feature>
<dbReference type="InterPro" id="IPR000674">
    <property type="entry name" value="Ald_Oxase/Xan_DH_a/b"/>
</dbReference>
<dbReference type="RefSeq" id="WP_003337300.1">
    <property type="nucleotide sequence ID" value="NZ_CP007806.1"/>
</dbReference>
<dbReference type="EMBL" id="CP007806">
    <property type="protein sequence ID" value="AIG26440.1"/>
    <property type="molecule type" value="Genomic_DNA"/>
</dbReference>
<dbReference type="SMART" id="SM01008">
    <property type="entry name" value="Ald_Xan_dh_C"/>
    <property type="match status" value="1"/>
</dbReference>
<organism evidence="4 5">
    <name type="scientific">Brevibacillus laterosporus LMG 15441</name>
    <dbReference type="NCBI Taxonomy" id="1042163"/>
    <lineage>
        <taxon>Bacteria</taxon>
        <taxon>Bacillati</taxon>
        <taxon>Bacillota</taxon>
        <taxon>Bacilli</taxon>
        <taxon>Bacillales</taxon>
        <taxon>Paenibacillaceae</taxon>
        <taxon>Brevibacillus</taxon>
    </lineage>
</organism>
<dbReference type="SUPFAM" id="SSF54665">
    <property type="entry name" value="CO dehydrogenase molybdoprotein N-domain-like"/>
    <property type="match status" value="1"/>
</dbReference>
<dbReference type="Gene3D" id="3.90.1170.50">
    <property type="entry name" value="Aldehyde oxidase/xanthine dehydrogenase, a/b hammerhead"/>
    <property type="match status" value="1"/>
</dbReference>
<evidence type="ECO:0000313" key="4">
    <source>
        <dbReference type="EMBL" id="AIG26440.1"/>
    </source>
</evidence>
<keyword evidence="2 4" id="KW-0560">Oxidoreductase</keyword>
<keyword evidence="5" id="KW-1185">Reference proteome</keyword>
<keyword evidence="1" id="KW-0500">Molybdenum</keyword>
<dbReference type="InterPro" id="IPR008274">
    <property type="entry name" value="AldOxase/xan_DH_MoCoBD1"/>
</dbReference>
<dbReference type="GO" id="GO:0004854">
    <property type="term" value="F:xanthine dehydrogenase activity"/>
    <property type="evidence" value="ECO:0007669"/>
    <property type="project" value="UniProtKB-EC"/>
</dbReference>
<dbReference type="InterPro" id="IPR016208">
    <property type="entry name" value="Ald_Oxase/xanthine_DH-like"/>
</dbReference>
<dbReference type="Gene3D" id="3.30.365.10">
    <property type="entry name" value="Aldehyde oxidase/xanthine dehydrogenase, molybdopterin binding domain"/>
    <property type="match status" value="4"/>
</dbReference>
<dbReference type="InterPro" id="IPR037165">
    <property type="entry name" value="AldOxase/xan_DH_Mopterin-bd_sf"/>
</dbReference>
<dbReference type="eggNOG" id="COG1529">
    <property type="taxonomic scope" value="Bacteria"/>
</dbReference>
<dbReference type="InterPro" id="IPR046867">
    <property type="entry name" value="AldOxase/xan_DH_MoCoBD2"/>
</dbReference>
<sequence length="774" mass="84508">MKSIGKSVPRIEAVNKVTGKAKYTADFSSPGMLHAKILTSPYAHARIISINTEKAKQGAGVRAILTGPEIPIFVGPHIEGRPILAIEKVRYHGEPVVIVVADHEHQAIAACNQIEVEYEILPIVQTPAEALKENATLIHPNLASYTIDQNVHPEFHTNVANRTKIRKGDMNEGWERSEVTVEASFSFPQTDHAAMETRCSIVEILPNEEVIILTASQAPFDVQKLIHKHFFVPLEKIHVQVPLVGGGFGGKAAVQLELLAYVASRAVGGRKVKMVNSREVDFISSPTHIGLHSKIRLGSTKTGKLMAAEITYEFIGGAYSDEAVDISKSAGLNCTGPYKVDNVWCDSICLYTNHTYATSFRGYAHTELTFPIERTMDLLAEKLHMDPISIRLLNAIQPGDTTPSLAELNRSNVGNLFTCLKRAKELIKWDEGQRIKEDNSRVRTKGIACFWKTSNSPTNASSGAVITFNKNGSLNLSCGVVEMGQGTKTTLIQILAERFKISENKVHTMMEVNTEVNPEHWKTVASSSVFMVGNAVLRAAEDAIQQICLIASIVLRCSPEDIDVAEERAFLKANPEKGVYLKDIVHGYKYMNGNTIGGQVIGRGSYVMRNLTTIDPNIGSGTPGPDWTVGAQAVEVIFDERTYTYEIKKAISVIDIGKVLNPMGAKGQVMGGMSMGLSFASREGFNYNLEGVVLDSQFRTYKLMRYGENPEYQVEFVETPQIDGPYGARGVGEHGTIGMAPALANVLSIAAQVPLNKLPLTPESIWEAKGGGSS</sequence>
<gene>
    <name evidence="4" type="ORF">BRLA_c021190</name>
</gene>
<dbReference type="STRING" id="1042163.BRLA_c021190"/>
<dbReference type="Pfam" id="PF01315">
    <property type="entry name" value="Ald_Xan_dh_C"/>
    <property type="match status" value="1"/>
</dbReference>
<name>A0A075RA60_BRELA</name>
<dbReference type="AlphaFoldDB" id="A0A075RA60"/>
<reference evidence="4 5" key="1">
    <citation type="journal article" date="2011" name="J. Bacteriol.">
        <title>Genome sequence of Brevibacillus laterosporus LMG 15441, a pathogen of invertebrates.</title>
        <authorList>
            <person name="Djukic M."/>
            <person name="Poehlein A."/>
            <person name="Thurmer A."/>
            <person name="Daniel R."/>
        </authorList>
    </citation>
    <scope>NUCLEOTIDE SEQUENCE [LARGE SCALE GENOMIC DNA]</scope>
    <source>
        <strain evidence="4 5">LMG 15441</strain>
    </source>
</reference>
<dbReference type="SUPFAM" id="SSF56003">
    <property type="entry name" value="Molybdenum cofactor-binding domain"/>
    <property type="match status" value="1"/>
</dbReference>
<dbReference type="GO" id="GO:0005506">
    <property type="term" value="F:iron ion binding"/>
    <property type="evidence" value="ECO:0007669"/>
    <property type="project" value="InterPro"/>
</dbReference>
<dbReference type="Pfam" id="PF20256">
    <property type="entry name" value="MoCoBD_2"/>
    <property type="match status" value="1"/>
</dbReference>
<dbReference type="EC" id="1.17.1.4" evidence="4"/>
<accession>A0A075RA60</accession>
<protein>
    <submittedName>
        <fullName evidence="4">Xanthine dehydrogenase molybdenum-binding subunit apoprotein</fullName>
        <ecNumber evidence="4">1.17.1.4</ecNumber>
    </submittedName>
</protein>
<dbReference type="InterPro" id="IPR036856">
    <property type="entry name" value="Ald_Oxase/Xan_DH_a/b_sf"/>
</dbReference>
<proteinExistence type="predicted"/>
<dbReference type="HOGENOM" id="CLU_001681_2_1_9"/>
<evidence type="ECO:0000313" key="5">
    <source>
        <dbReference type="Proteomes" id="UP000005850"/>
    </source>
</evidence>
<evidence type="ECO:0000259" key="3">
    <source>
        <dbReference type="SMART" id="SM01008"/>
    </source>
</evidence>
<dbReference type="Pfam" id="PF02738">
    <property type="entry name" value="MoCoBD_1"/>
    <property type="match status" value="1"/>
</dbReference>
<dbReference type="PANTHER" id="PTHR11908:SF132">
    <property type="entry name" value="ALDEHYDE OXIDASE 1-RELATED"/>
    <property type="match status" value="1"/>
</dbReference>
<dbReference type="KEGG" id="blr:BRLA_c021190"/>
<dbReference type="Proteomes" id="UP000005850">
    <property type="component" value="Chromosome"/>
</dbReference>
<evidence type="ECO:0000256" key="2">
    <source>
        <dbReference type="ARBA" id="ARBA00023002"/>
    </source>
</evidence>
<dbReference type="PANTHER" id="PTHR11908">
    <property type="entry name" value="XANTHINE DEHYDROGENASE"/>
    <property type="match status" value="1"/>
</dbReference>
<evidence type="ECO:0000256" key="1">
    <source>
        <dbReference type="ARBA" id="ARBA00022505"/>
    </source>
</evidence>